<reference evidence="2 3" key="1">
    <citation type="submission" date="2021-01" db="EMBL/GenBank/DDBJ databases">
        <title>Tumebacillus sp. strain ITR2 16S ribosomal RNA gene Genome sequencing and assembly.</title>
        <authorList>
            <person name="Kang M."/>
        </authorList>
    </citation>
    <scope>NUCLEOTIDE SEQUENCE [LARGE SCALE GENOMIC DNA]</scope>
    <source>
        <strain evidence="2 3">ITR2</strain>
    </source>
</reference>
<keyword evidence="1" id="KW-1133">Transmembrane helix</keyword>
<dbReference type="RefSeq" id="WP_236587919.1">
    <property type="nucleotide sequence ID" value="NZ_JAEQNB010000002.1"/>
</dbReference>
<name>A0ABS1J9N6_9BACL</name>
<keyword evidence="1" id="KW-0472">Membrane</keyword>
<feature type="transmembrane region" description="Helical" evidence="1">
    <location>
        <begin position="28"/>
        <end position="52"/>
    </location>
</feature>
<feature type="transmembrane region" description="Helical" evidence="1">
    <location>
        <begin position="58"/>
        <end position="77"/>
    </location>
</feature>
<evidence type="ECO:0008006" key="4">
    <source>
        <dbReference type="Google" id="ProtNLM"/>
    </source>
</evidence>
<evidence type="ECO:0000256" key="1">
    <source>
        <dbReference type="SAM" id="Phobius"/>
    </source>
</evidence>
<sequence>MVEATQAGFPGGFAGFPFAGRAGGPAGFAAGFGWSGWAIAFMVLFFIGIVFWNVWGAVGPFFAGGVGAGVGAGSGFFW</sequence>
<gene>
    <name evidence="2" type="ORF">JJB07_10025</name>
</gene>
<evidence type="ECO:0000313" key="2">
    <source>
        <dbReference type="EMBL" id="MBL0386992.1"/>
    </source>
</evidence>
<keyword evidence="3" id="KW-1185">Reference proteome</keyword>
<dbReference type="Proteomes" id="UP000602284">
    <property type="component" value="Unassembled WGS sequence"/>
</dbReference>
<dbReference type="EMBL" id="JAEQNB010000002">
    <property type="protein sequence ID" value="MBL0386992.1"/>
    <property type="molecule type" value="Genomic_DNA"/>
</dbReference>
<keyword evidence="1" id="KW-0812">Transmembrane</keyword>
<protein>
    <recommendedName>
        <fullName evidence="4">Sporulation protein YjcZ</fullName>
    </recommendedName>
</protein>
<comment type="caution">
    <text evidence="2">The sequence shown here is derived from an EMBL/GenBank/DDBJ whole genome shotgun (WGS) entry which is preliminary data.</text>
</comment>
<organism evidence="2 3">
    <name type="scientific">Tumebacillus amylolyticus</name>
    <dbReference type="NCBI Taxonomy" id="2801339"/>
    <lineage>
        <taxon>Bacteria</taxon>
        <taxon>Bacillati</taxon>
        <taxon>Bacillota</taxon>
        <taxon>Bacilli</taxon>
        <taxon>Bacillales</taxon>
        <taxon>Alicyclobacillaceae</taxon>
        <taxon>Tumebacillus</taxon>
    </lineage>
</organism>
<evidence type="ECO:0000313" key="3">
    <source>
        <dbReference type="Proteomes" id="UP000602284"/>
    </source>
</evidence>
<accession>A0ABS1J9N6</accession>
<proteinExistence type="predicted"/>